<evidence type="ECO:0000256" key="1">
    <source>
        <dbReference type="SAM" id="SignalP"/>
    </source>
</evidence>
<protein>
    <recommendedName>
        <fullName evidence="4">Nickel/cobalt transporter regulator</fullName>
    </recommendedName>
</protein>
<keyword evidence="3" id="KW-1185">Reference proteome</keyword>
<dbReference type="Pfam" id="PF11776">
    <property type="entry name" value="RcnB"/>
    <property type="match status" value="1"/>
</dbReference>
<evidence type="ECO:0000313" key="2">
    <source>
        <dbReference type="EMBL" id="OKA22205.1"/>
    </source>
</evidence>
<feature type="chain" id="PRO_5045972192" description="Nickel/cobalt transporter regulator" evidence="1">
    <location>
        <begin position="24"/>
        <end position="111"/>
    </location>
</feature>
<comment type="caution">
    <text evidence="2">The sequence shown here is derived from an EMBL/GenBank/DDBJ whole genome shotgun (WGS) entry which is preliminary data.</text>
</comment>
<feature type="signal peptide" evidence="1">
    <location>
        <begin position="1"/>
        <end position="23"/>
    </location>
</feature>
<dbReference type="Gene3D" id="3.10.450.160">
    <property type="entry name" value="inner membrane protein cigr"/>
    <property type="match status" value="1"/>
</dbReference>
<keyword evidence="1" id="KW-0732">Signal</keyword>
<dbReference type="RefSeq" id="WP_060692478.1">
    <property type="nucleotide sequence ID" value="NZ_CP012676.1"/>
</dbReference>
<evidence type="ECO:0000313" key="3">
    <source>
        <dbReference type="Proteomes" id="UP000186677"/>
    </source>
</evidence>
<proteinExistence type="predicted"/>
<organism evidence="2 3">
    <name type="scientific">Pseudomonas versuta</name>
    <dbReference type="NCBI Taxonomy" id="1788301"/>
    <lineage>
        <taxon>Bacteria</taxon>
        <taxon>Pseudomonadati</taxon>
        <taxon>Pseudomonadota</taxon>
        <taxon>Gammaproteobacteria</taxon>
        <taxon>Pseudomonadales</taxon>
        <taxon>Pseudomonadaceae</taxon>
        <taxon>Pseudomonas</taxon>
    </lineage>
</organism>
<name>A0ABX3EBW8_9PSED</name>
<evidence type="ECO:0008006" key="4">
    <source>
        <dbReference type="Google" id="ProtNLM"/>
    </source>
</evidence>
<dbReference type="EMBL" id="MPJC01000004">
    <property type="protein sequence ID" value="OKA22205.1"/>
    <property type="molecule type" value="Genomic_DNA"/>
</dbReference>
<dbReference type="InterPro" id="IPR024572">
    <property type="entry name" value="RcnB"/>
</dbReference>
<sequence length="111" mass="12054">MRSIISASILAGLLCAVPFAAQADDDKASDCKPGQILAESMDLSSCYGKGDKAPDQYTRDTAAIKNWKAKGLPQPTDTEQWVEISGHYVLVNRVNSVIKEIRSKDAKVLTK</sequence>
<accession>A0ABX3EBW8</accession>
<gene>
    <name evidence="2" type="ORF">BOH73_07120</name>
</gene>
<dbReference type="Proteomes" id="UP000186677">
    <property type="component" value="Unassembled WGS sequence"/>
</dbReference>
<reference evidence="2 3" key="1">
    <citation type="submission" date="2016-11" db="EMBL/GenBank/DDBJ databases">
        <title>Draft genome of Pseudomonas versuta A4R1.5.</title>
        <authorList>
            <person name="See-Too W.-S."/>
        </authorList>
    </citation>
    <scope>NUCLEOTIDE SEQUENCE [LARGE SCALE GENOMIC DNA]</scope>
    <source>
        <strain evidence="2 3">A4R1.5</strain>
    </source>
</reference>